<dbReference type="Proteomes" id="UP000694388">
    <property type="component" value="Unplaced"/>
</dbReference>
<organism evidence="9 10">
    <name type="scientific">Eptatretus burgeri</name>
    <name type="common">Inshore hagfish</name>
    <dbReference type="NCBI Taxonomy" id="7764"/>
    <lineage>
        <taxon>Eukaryota</taxon>
        <taxon>Metazoa</taxon>
        <taxon>Chordata</taxon>
        <taxon>Craniata</taxon>
        <taxon>Vertebrata</taxon>
        <taxon>Cyclostomata</taxon>
        <taxon>Myxini</taxon>
        <taxon>Myxiniformes</taxon>
        <taxon>Myxinidae</taxon>
        <taxon>Eptatretinae</taxon>
        <taxon>Eptatretus</taxon>
    </lineage>
</organism>
<reference evidence="9" key="1">
    <citation type="submission" date="2025-08" db="UniProtKB">
        <authorList>
            <consortium name="Ensembl"/>
        </authorList>
    </citation>
    <scope>IDENTIFICATION</scope>
</reference>
<evidence type="ECO:0000256" key="6">
    <source>
        <dbReference type="ARBA" id="ARBA00093775"/>
    </source>
</evidence>
<evidence type="ECO:0000256" key="2">
    <source>
        <dbReference type="ARBA" id="ARBA00022692"/>
    </source>
</evidence>
<dbReference type="OMA" id="WWTSNIV"/>
<dbReference type="InterPro" id="IPR004853">
    <property type="entry name" value="Sugar_P_trans_dom"/>
</dbReference>
<dbReference type="PANTHER" id="PTHR11132">
    <property type="entry name" value="SOLUTE CARRIER FAMILY 35"/>
    <property type="match status" value="1"/>
</dbReference>
<feature type="transmembrane region" description="Helical" evidence="7">
    <location>
        <begin position="235"/>
        <end position="254"/>
    </location>
</feature>
<dbReference type="InterPro" id="IPR050186">
    <property type="entry name" value="TPT_transporter"/>
</dbReference>
<evidence type="ECO:0000256" key="5">
    <source>
        <dbReference type="ARBA" id="ARBA00093767"/>
    </source>
</evidence>
<keyword evidence="10" id="KW-1185">Reference proteome</keyword>
<comment type="function">
    <text evidence="5">Putative transporter.</text>
</comment>
<dbReference type="GO" id="GO:0016020">
    <property type="term" value="C:membrane"/>
    <property type="evidence" value="ECO:0007669"/>
    <property type="project" value="UniProtKB-SubCell"/>
</dbReference>
<name>A0A8C4NM18_EPTBU</name>
<comment type="subcellular location">
    <subcellularLocation>
        <location evidence="1">Membrane</location>
        <topology evidence="1">Multi-pass membrane protein</topology>
    </subcellularLocation>
</comment>
<keyword evidence="3 7" id="KW-1133">Transmembrane helix</keyword>
<dbReference type="Pfam" id="PF03151">
    <property type="entry name" value="TPT"/>
    <property type="match status" value="1"/>
</dbReference>
<feature type="transmembrane region" description="Helical" evidence="7">
    <location>
        <begin position="207"/>
        <end position="228"/>
    </location>
</feature>
<accession>A0A8C4NM18</accession>
<keyword evidence="4 7" id="KW-0472">Membrane</keyword>
<sequence length="339" mass="37622">MGDNFVMQASKIAAVVVLYWVTSISMVFLNKYLLSSPELRLDAPLFVTCSQCWITVALCLVMRAIANVWPAQVHFPHLDLSVDILLQVLPLSIIFMGMIAFNNLCLKSVGVAFYNVGRSLTTVFNVIMSYVLLGQTTSLRSLICCAIIIGGFWLGVDQESQHNSLSILGILYGVLASLCVSLNAIYMKKILPLVEGSIWRLTYYNNINASLLFVPAFLLAGESSALLTFNNFGHISFWVVMLASGCLGFSMSYVTGLQIKFTSPLTHNISGTAKACAQTVIAVSYFHEVKTLLWWTSNFFVLLGSSSYTWVRGMEMKRAQKDFMDEVRTESLEKENESA</sequence>
<feature type="transmembrane region" description="Helical" evidence="7">
    <location>
        <begin position="85"/>
        <end position="105"/>
    </location>
</feature>
<comment type="similarity">
    <text evidence="6">Belongs to the TPT transporter family. SLC35E subfamily.</text>
</comment>
<protein>
    <submittedName>
        <fullName evidence="9">Solute carrier family 35 member C1</fullName>
    </submittedName>
</protein>
<feature type="transmembrane region" description="Helical" evidence="7">
    <location>
        <begin position="12"/>
        <end position="33"/>
    </location>
</feature>
<evidence type="ECO:0000313" key="9">
    <source>
        <dbReference type="Ensembl" id="ENSEBUP00000006967.1"/>
    </source>
</evidence>
<dbReference type="GeneTree" id="ENSGT00390000013315"/>
<evidence type="ECO:0000256" key="4">
    <source>
        <dbReference type="ARBA" id="ARBA00023136"/>
    </source>
</evidence>
<evidence type="ECO:0000256" key="3">
    <source>
        <dbReference type="ARBA" id="ARBA00022989"/>
    </source>
</evidence>
<evidence type="ECO:0000256" key="7">
    <source>
        <dbReference type="SAM" id="Phobius"/>
    </source>
</evidence>
<dbReference type="AlphaFoldDB" id="A0A8C4NM18"/>
<evidence type="ECO:0000256" key="1">
    <source>
        <dbReference type="ARBA" id="ARBA00004141"/>
    </source>
</evidence>
<evidence type="ECO:0000313" key="10">
    <source>
        <dbReference type="Proteomes" id="UP000694388"/>
    </source>
</evidence>
<dbReference type="SUPFAM" id="SSF103481">
    <property type="entry name" value="Multidrug resistance efflux transporter EmrE"/>
    <property type="match status" value="1"/>
</dbReference>
<proteinExistence type="inferred from homology"/>
<dbReference type="Ensembl" id="ENSEBUT00000007435.1">
    <property type="protein sequence ID" value="ENSEBUP00000006967.1"/>
    <property type="gene ID" value="ENSEBUG00000004578.1"/>
</dbReference>
<feature type="transmembrane region" description="Helical" evidence="7">
    <location>
        <begin position="112"/>
        <end position="133"/>
    </location>
</feature>
<keyword evidence="2 7" id="KW-0812">Transmembrane</keyword>
<feature type="transmembrane region" description="Helical" evidence="7">
    <location>
        <begin position="168"/>
        <end position="187"/>
    </location>
</feature>
<reference evidence="9" key="2">
    <citation type="submission" date="2025-09" db="UniProtKB">
        <authorList>
            <consortium name="Ensembl"/>
        </authorList>
    </citation>
    <scope>IDENTIFICATION</scope>
</reference>
<dbReference type="InterPro" id="IPR037185">
    <property type="entry name" value="EmrE-like"/>
</dbReference>
<feature type="domain" description="Sugar phosphate transporter" evidence="8">
    <location>
        <begin position="11"/>
        <end position="287"/>
    </location>
</feature>
<evidence type="ECO:0000259" key="8">
    <source>
        <dbReference type="Pfam" id="PF03151"/>
    </source>
</evidence>
<feature type="transmembrane region" description="Helical" evidence="7">
    <location>
        <begin position="292"/>
        <end position="311"/>
    </location>
</feature>
<feature type="transmembrane region" description="Helical" evidence="7">
    <location>
        <begin position="139"/>
        <end position="156"/>
    </location>
</feature>